<sequence length="456" mass="50919">MQSAPSMSPLFLGMLRRRKVSAGCIAPLSRFLGAVKVSSALQCRYQHQHSFIKSRTVHVPIRANGSVQLNILEPENEGKSSTGDVLLYMTPGPLFGFEQANSTRQILKQTSLQADDTFQRSLVESTSATVVTVHYRLGPMAQGIEGGESTEKEIRFFQFPTPIHDALAAFDWVNENLHPRTLGTVGARIGGALAVMLALTEPRKITATATISPITNWADLDNWCINKHTENEKSFDEGQLENAISPSELVPLLSTRERLFQIPCHYFSPFASPLLFLRSAGVVAPRSMPRYNTGPAFPIPKYRPPPKEELEAMTEGELDDLLYQKIDLPADSQRVVLSQPFYKVVGRYTRWTGLGPPVDEKDLLRAVQGPRSILPYTRIYSHQTKTAPLLASQGKLLARAMELSCFGRHEKGTASERVQVEYLPEGHDIWKFDDQTLARSISQFFIDAIEQRPQLD</sequence>
<keyword evidence="1" id="KW-0378">Hydrolase</keyword>
<reference evidence="1 2" key="1">
    <citation type="journal article" date="2016" name="Genome Biol. Evol.">
        <title>Divergent and convergent evolution of fungal pathogenicity.</title>
        <authorList>
            <person name="Shang Y."/>
            <person name="Xiao G."/>
            <person name="Zheng P."/>
            <person name="Cen K."/>
            <person name="Zhan S."/>
            <person name="Wang C."/>
        </authorList>
    </citation>
    <scope>NUCLEOTIDE SEQUENCE [LARGE SCALE GENOMIC DNA]</scope>
    <source>
        <strain evidence="1 2">ARSEF 7405</strain>
    </source>
</reference>
<evidence type="ECO:0000313" key="2">
    <source>
        <dbReference type="Proteomes" id="UP000242877"/>
    </source>
</evidence>
<dbReference type="InterPro" id="IPR029058">
    <property type="entry name" value="AB_hydrolase_fold"/>
</dbReference>
<proteinExistence type="predicted"/>
<dbReference type="EMBL" id="AZGZ01000021">
    <property type="protein sequence ID" value="KZZ89340.1"/>
    <property type="molecule type" value="Genomic_DNA"/>
</dbReference>
<protein>
    <submittedName>
        <fullName evidence="1">Alpha/beta hydrolase fold-3</fullName>
    </submittedName>
</protein>
<name>A0A166NDN9_9EURO</name>
<dbReference type="Gene3D" id="3.40.50.1820">
    <property type="entry name" value="alpha/beta hydrolase"/>
    <property type="match status" value="1"/>
</dbReference>
<dbReference type="GO" id="GO:0016787">
    <property type="term" value="F:hydrolase activity"/>
    <property type="evidence" value="ECO:0007669"/>
    <property type="project" value="UniProtKB-KW"/>
</dbReference>
<accession>A0A166NDN9</accession>
<organism evidence="1 2">
    <name type="scientific">Ascosphaera apis ARSEF 7405</name>
    <dbReference type="NCBI Taxonomy" id="392613"/>
    <lineage>
        <taxon>Eukaryota</taxon>
        <taxon>Fungi</taxon>
        <taxon>Dikarya</taxon>
        <taxon>Ascomycota</taxon>
        <taxon>Pezizomycotina</taxon>
        <taxon>Eurotiomycetes</taxon>
        <taxon>Eurotiomycetidae</taxon>
        <taxon>Onygenales</taxon>
        <taxon>Ascosphaeraceae</taxon>
        <taxon>Ascosphaera</taxon>
    </lineage>
</organism>
<dbReference type="OrthoDB" id="5396420at2759"/>
<dbReference type="Proteomes" id="UP000242877">
    <property type="component" value="Unassembled WGS sequence"/>
</dbReference>
<dbReference type="SUPFAM" id="SSF53474">
    <property type="entry name" value="alpha/beta-Hydrolases"/>
    <property type="match status" value="1"/>
</dbReference>
<comment type="caution">
    <text evidence="1">The sequence shown here is derived from an EMBL/GenBank/DDBJ whole genome shotgun (WGS) entry which is preliminary data.</text>
</comment>
<dbReference type="AlphaFoldDB" id="A0A166NDN9"/>
<gene>
    <name evidence="1" type="ORF">AAP_04487</name>
</gene>
<evidence type="ECO:0000313" key="1">
    <source>
        <dbReference type="EMBL" id="KZZ89340.1"/>
    </source>
</evidence>
<dbReference type="VEuPathDB" id="FungiDB:AAP_04487"/>
<keyword evidence="2" id="KW-1185">Reference proteome</keyword>